<proteinExistence type="predicted"/>
<organism evidence="1 2">
    <name type="scientific">Rhizophagus irregularis</name>
    <dbReference type="NCBI Taxonomy" id="588596"/>
    <lineage>
        <taxon>Eukaryota</taxon>
        <taxon>Fungi</taxon>
        <taxon>Fungi incertae sedis</taxon>
        <taxon>Mucoromycota</taxon>
        <taxon>Glomeromycotina</taxon>
        <taxon>Glomeromycetes</taxon>
        <taxon>Glomerales</taxon>
        <taxon>Glomeraceae</taxon>
        <taxon>Rhizophagus</taxon>
    </lineage>
</organism>
<dbReference type="AlphaFoldDB" id="A0A916EFB3"/>
<sequence>MGELTTEEALRLPSGSMPVNIRDSYFSDGGSGKTATLCAFVASLLHQKKAKRILVLMFNVCRSSCPAPELVQCNVLALEPQIASKAGSGGEIEIMTFSIFDSFKFGKTIAAKMSEYKEGDCYTIAPVLLRV</sequence>
<comment type="caution">
    <text evidence="1">The sequence shown here is derived from an EMBL/GenBank/DDBJ whole genome shotgun (WGS) entry which is preliminary data.</text>
</comment>
<reference evidence="1" key="1">
    <citation type="submission" date="2020-05" db="EMBL/GenBank/DDBJ databases">
        <authorList>
            <person name="Rincon C."/>
            <person name="Sanders R I."/>
            <person name="Robbins C."/>
            <person name="Chaturvedi A."/>
        </authorList>
    </citation>
    <scope>NUCLEOTIDE SEQUENCE</scope>
    <source>
        <strain evidence="1">CHB12</strain>
    </source>
</reference>
<protein>
    <submittedName>
        <fullName evidence="1">Uncharacterized protein</fullName>
    </submittedName>
</protein>
<name>A0A916EFB3_9GLOM</name>
<evidence type="ECO:0000313" key="2">
    <source>
        <dbReference type="Proteomes" id="UP000684084"/>
    </source>
</evidence>
<gene>
    <name evidence="1" type="ORF">CHRIB12_LOCUS18421</name>
</gene>
<dbReference type="EMBL" id="CAGKOT010000048">
    <property type="protein sequence ID" value="CAB5383438.1"/>
    <property type="molecule type" value="Genomic_DNA"/>
</dbReference>
<dbReference type="Proteomes" id="UP000684084">
    <property type="component" value="Unassembled WGS sequence"/>
</dbReference>
<accession>A0A916EFB3</accession>
<evidence type="ECO:0000313" key="1">
    <source>
        <dbReference type="EMBL" id="CAB5383438.1"/>
    </source>
</evidence>